<dbReference type="EMBL" id="BMQA01000009">
    <property type="protein sequence ID" value="GGJ19111.1"/>
    <property type="molecule type" value="Genomic_DNA"/>
</dbReference>
<dbReference type="AlphaFoldDB" id="A0A917KLB0"/>
<feature type="compositionally biased region" description="Basic and acidic residues" evidence="1">
    <location>
        <begin position="220"/>
        <end position="234"/>
    </location>
</feature>
<proteinExistence type="predicted"/>
<gene>
    <name evidence="2" type="ORF">GCM10010121_032570</name>
</gene>
<sequence>MRLRLREFRPRTGPHEHRVVQPWQPLRHTSLRSPEPIGLLFGDHDGLNRLAGLFSFAAYSRHTIVHVPLRDGVPPDEGTGELVDLVLAHRSYGLRPSKWPALRRTLGGPGTPLTVRTDEARTARDAAAWRERGPRSDRRDDLRHTTHARTLVLLGGREVFAEAAMSFAYAAGWGPRQKRVAEGRLAYMTGLPLADAPGGGHPVEVLVCFKPYPPYAHFRRPGERAGLRPPGERASRRRRPAVPPVRPPAPPTP</sequence>
<evidence type="ECO:0000313" key="3">
    <source>
        <dbReference type="Proteomes" id="UP000657574"/>
    </source>
</evidence>
<comment type="caution">
    <text evidence="2">The sequence shown here is derived from an EMBL/GenBank/DDBJ whole genome shotgun (WGS) entry which is preliminary data.</text>
</comment>
<feature type="region of interest" description="Disordered" evidence="1">
    <location>
        <begin position="219"/>
        <end position="253"/>
    </location>
</feature>
<keyword evidence="3" id="KW-1185">Reference proteome</keyword>
<feature type="compositionally biased region" description="Pro residues" evidence="1">
    <location>
        <begin position="241"/>
        <end position="253"/>
    </location>
</feature>
<organism evidence="2 3">
    <name type="scientific">Streptomyces brasiliensis</name>
    <dbReference type="NCBI Taxonomy" id="1954"/>
    <lineage>
        <taxon>Bacteria</taxon>
        <taxon>Bacillati</taxon>
        <taxon>Actinomycetota</taxon>
        <taxon>Actinomycetes</taxon>
        <taxon>Kitasatosporales</taxon>
        <taxon>Streptomycetaceae</taxon>
        <taxon>Streptomyces</taxon>
    </lineage>
</organism>
<dbReference type="RefSeq" id="WP_229840374.1">
    <property type="nucleotide sequence ID" value="NZ_BMQA01000009.1"/>
</dbReference>
<dbReference type="Proteomes" id="UP000657574">
    <property type="component" value="Unassembled WGS sequence"/>
</dbReference>
<evidence type="ECO:0000313" key="2">
    <source>
        <dbReference type="EMBL" id="GGJ19111.1"/>
    </source>
</evidence>
<accession>A0A917KLB0</accession>
<name>A0A917KLB0_9ACTN</name>
<protein>
    <submittedName>
        <fullName evidence="2">Uncharacterized protein</fullName>
    </submittedName>
</protein>
<evidence type="ECO:0000256" key="1">
    <source>
        <dbReference type="SAM" id="MobiDB-lite"/>
    </source>
</evidence>
<reference evidence="2" key="2">
    <citation type="submission" date="2020-09" db="EMBL/GenBank/DDBJ databases">
        <authorList>
            <person name="Sun Q."/>
            <person name="Ohkuma M."/>
        </authorList>
    </citation>
    <scope>NUCLEOTIDE SEQUENCE</scope>
    <source>
        <strain evidence="2">JCM 3086</strain>
    </source>
</reference>
<reference evidence="2" key="1">
    <citation type="journal article" date="2014" name="Int. J. Syst. Evol. Microbiol.">
        <title>Complete genome sequence of Corynebacterium casei LMG S-19264T (=DSM 44701T), isolated from a smear-ripened cheese.</title>
        <authorList>
            <consortium name="US DOE Joint Genome Institute (JGI-PGF)"/>
            <person name="Walter F."/>
            <person name="Albersmeier A."/>
            <person name="Kalinowski J."/>
            <person name="Ruckert C."/>
        </authorList>
    </citation>
    <scope>NUCLEOTIDE SEQUENCE</scope>
    <source>
        <strain evidence="2">JCM 3086</strain>
    </source>
</reference>